<dbReference type="FunFam" id="3.40.50.300:FF:000425">
    <property type="entry name" value="Probable ABC transporter, ATP-binding subunit"/>
    <property type="match status" value="1"/>
</dbReference>
<feature type="domain" description="ABC transporter" evidence="6">
    <location>
        <begin position="2"/>
        <end position="235"/>
    </location>
</feature>
<dbReference type="EMBL" id="CP071444">
    <property type="protein sequence ID" value="QSX09445.1"/>
    <property type="molecule type" value="Genomic_DNA"/>
</dbReference>
<keyword evidence="8" id="KW-1185">Reference proteome</keyword>
<dbReference type="Gene3D" id="3.40.50.300">
    <property type="entry name" value="P-loop containing nucleotide triphosphate hydrolases"/>
    <property type="match status" value="1"/>
</dbReference>
<dbReference type="SMART" id="SM00382">
    <property type="entry name" value="AAA"/>
    <property type="match status" value="1"/>
</dbReference>
<dbReference type="Pfam" id="PF00005">
    <property type="entry name" value="ABC_tran"/>
    <property type="match status" value="1"/>
</dbReference>
<dbReference type="PROSITE" id="PS50893">
    <property type="entry name" value="ABC_TRANSPORTER_2"/>
    <property type="match status" value="1"/>
</dbReference>
<dbReference type="InterPro" id="IPR027417">
    <property type="entry name" value="P-loop_NTPase"/>
</dbReference>
<evidence type="ECO:0000313" key="8">
    <source>
        <dbReference type="Proteomes" id="UP000663499"/>
    </source>
</evidence>
<organism evidence="7 8">
    <name type="scientific">Alkalibacter rhizosphaerae</name>
    <dbReference type="NCBI Taxonomy" id="2815577"/>
    <lineage>
        <taxon>Bacteria</taxon>
        <taxon>Bacillati</taxon>
        <taxon>Bacillota</taxon>
        <taxon>Clostridia</taxon>
        <taxon>Eubacteriales</taxon>
        <taxon>Eubacteriaceae</taxon>
        <taxon>Alkalibacter</taxon>
    </lineage>
</organism>
<evidence type="ECO:0000256" key="5">
    <source>
        <dbReference type="ARBA" id="ARBA00066388"/>
    </source>
</evidence>
<accession>A0A975AJC1</accession>
<evidence type="ECO:0000256" key="4">
    <source>
        <dbReference type="ARBA" id="ARBA00022840"/>
    </source>
</evidence>
<dbReference type="InterPro" id="IPR003593">
    <property type="entry name" value="AAA+_ATPase"/>
</dbReference>
<evidence type="ECO:0000313" key="7">
    <source>
        <dbReference type="EMBL" id="QSX09445.1"/>
    </source>
</evidence>
<dbReference type="GO" id="GO:0005524">
    <property type="term" value="F:ATP binding"/>
    <property type="evidence" value="ECO:0007669"/>
    <property type="project" value="UniProtKB-KW"/>
</dbReference>
<proteinExistence type="inferred from homology"/>
<evidence type="ECO:0000256" key="1">
    <source>
        <dbReference type="ARBA" id="ARBA00005417"/>
    </source>
</evidence>
<keyword evidence="3" id="KW-0547">Nucleotide-binding</keyword>
<sequence>MIDIKSVYKSYGEQPVLTGFDLSIEEGQLCMLLGPSGCGKSTLLKLINRLILPDSGSILVDGIPIENVAPEILRRNMGYAIQGAALFPHMRVAENIAVVPQLMNWSKEKTASRIQELLDLVGLPSSFAKKYPYQLSGGEAQRVGVARALAADPAILLLDEPFGALDPVSRLQLQKSFLEIQQKLKKTVVFVTHDVGEAVRMADFLVLLKDGKVVAKGHPFDIIREAENTIRDFLGNSYTLELLERITMEDLVRHATPMELDVHSSGLMTLSSESTCKELLSFMLMNGKNELLVKWNDQVLRFRFEDILASFGGGNR</sequence>
<dbReference type="RefSeq" id="WP_207300780.1">
    <property type="nucleotide sequence ID" value="NZ_CP071444.1"/>
</dbReference>
<dbReference type="EC" id="7.6.2.9" evidence="5"/>
<dbReference type="Proteomes" id="UP000663499">
    <property type="component" value="Chromosome"/>
</dbReference>
<dbReference type="InterPro" id="IPR003439">
    <property type="entry name" value="ABC_transporter-like_ATP-bd"/>
</dbReference>
<dbReference type="GO" id="GO:0015418">
    <property type="term" value="F:ABC-type quaternary ammonium compound transporting activity"/>
    <property type="evidence" value="ECO:0007669"/>
    <property type="project" value="UniProtKB-EC"/>
</dbReference>
<evidence type="ECO:0000256" key="3">
    <source>
        <dbReference type="ARBA" id="ARBA00022741"/>
    </source>
</evidence>
<evidence type="ECO:0000259" key="6">
    <source>
        <dbReference type="PROSITE" id="PS50893"/>
    </source>
</evidence>
<reference evidence="7" key="1">
    <citation type="submission" date="2021-03" db="EMBL/GenBank/DDBJ databases">
        <title>Alkalibacter marinus sp. nov., isolated from tidal flat sediment.</title>
        <authorList>
            <person name="Namirimu T."/>
            <person name="Yang J.-A."/>
            <person name="Yang S.-H."/>
            <person name="Kim Y.-J."/>
            <person name="Kwon K.K."/>
        </authorList>
    </citation>
    <scope>NUCLEOTIDE SEQUENCE</scope>
    <source>
        <strain evidence="7">ES005</strain>
    </source>
</reference>
<dbReference type="GO" id="GO:0016887">
    <property type="term" value="F:ATP hydrolysis activity"/>
    <property type="evidence" value="ECO:0007669"/>
    <property type="project" value="InterPro"/>
</dbReference>
<name>A0A975AJC1_9FIRM</name>
<keyword evidence="2" id="KW-0813">Transport</keyword>
<protein>
    <recommendedName>
        <fullName evidence="5">ABC-type quaternary amine transporter</fullName>
        <ecNumber evidence="5">7.6.2.9</ecNumber>
    </recommendedName>
</protein>
<dbReference type="PANTHER" id="PTHR43117:SF4">
    <property type="entry name" value="OSMOPROTECTANT IMPORT ATP-BINDING PROTEIN OSMV"/>
    <property type="match status" value="1"/>
</dbReference>
<evidence type="ECO:0000256" key="2">
    <source>
        <dbReference type="ARBA" id="ARBA00022448"/>
    </source>
</evidence>
<gene>
    <name evidence="7" type="ORF">J0B03_05110</name>
</gene>
<dbReference type="SUPFAM" id="SSF52540">
    <property type="entry name" value="P-loop containing nucleoside triphosphate hydrolases"/>
    <property type="match status" value="1"/>
</dbReference>
<dbReference type="KEGG" id="alka:J0B03_05110"/>
<keyword evidence="4 7" id="KW-0067">ATP-binding</keyword>
<comment type="similarity">
    <text evidence="1">Belongs to the ABC transporter superfamily.</text>
</comment>
<dbReference type="AlphaFoldDB" id="A0A975AJC1"/>
<dbReference type="PANTHER" id="PTHR43117">
    <property type="entry name" value="OSMOPROTECTANT IMPORT ATP-BINDING PROTEIN OSMV"/>
    <property type="match status" value="1"/>
</dbReference>
<dbReference type="PROSITE" id="PS00211">
    <property type="entry name" value="ABC_TRANSPORTER_1"/>
    <property type="match status" value="1"/>
</dbReference>
<dbReference type="InterPro" id="IPR017871">
    <property type="entry name" value="ABC_transporter-like_CS"/>
</dbReference>